<reference evidence="10" key="1">
    <citation type="submission" date="2017-02" db="UniProtKB">
        <authorList>
            <consortium name="WormBaseParasite"/>
        </authorList>
    </citation>
    <scope>IDENTIFICATION</scope>
</reference>
<evidence type="ECO:0000313" key="9">
    <source>
        <dbReference type="Proteomes" id="UP000046393"/>
    </source>
</evidence>
<feature type="transmembrane region" description="Helical" evidence="7">
    <location>
        <begin position="350"/>
        <end position="370"/>
    </location>
</feature>
<dbReference type="InterPro" id="IPR036259">
    <property type="entry name" value="MFS_trans_sf"/>
</dbReference>
<evidence type="ECO:0000256" key="7">
    <source>
        <dbReference type="SAM" id="Phobius"/>
    </source>
</evidence>
<feature type="transmembrane region" description="Helical" evidence="7">
    <location>
        <begin position="225"/>
        <end position="244"/>
    </location>
</feature>
<dbReference type="InterPro" id="IPR020846">
    <property type="entry name" value="MFS_dom"/>
</dbReference>
<feature type="transmembrane region" description="Helical" evidence="7">
    <location>
        <begin position="143"/>
        <end position="165"/>
    </location>
</feature>
<organism evidence="9 10">
    <name type="scientific">Syphacia muris</name>
    <dbReference type="NCBI Taxonomy" id="451379"/>
    <lineage>
        <taxon>Eukaryota</taxon>
        <taxon>Metazoa</taxon>
        <taxon>Ecdysozoa</taxon>
        <taxon>Nematoda</taxon>
        <taxon>Chromadorea</taxon>
        <taxon>Rhabditida</taxon>
        <taxon>Spirurina</taxon>
        <taxon>Oxyuridomorpha</taxon>
        <taxon>Oxyuroidea</taxon>
        <taxon>Oxyuridae</taxon>
        <taxon>Syphacia</taxon>
    </lineage>
</organism>
<evidence type="ECO:0000256" key="6">
    <source>
        <dbReference type="SAM" id="MobiDB-lite"/>
    </source>
</evidence>
<feature type="coiled-coil region" evidence="5">
    <location>
        <begin position="272"/>
        <end position="299"/>
    </location>
</feature>
<dbReference type="AlphaFoldDB" id="A0A0N5AVA0"/>
<dbReference type="GO" id="GO:0016020">
    <property type="term" value="C:membrane"/>
    <property type="evidence" value="ECO:0007669"/>
    <property type="project" value="UniProtKB-SubCell"/>
</dbReference>
<evidence type="ECO:0000313" key="10">
    <source>
        <dbReference type="WBParaSite" id="SMUV_0000881101-mRNA-1"/>
    </source>
</evidence>
<dbReference type="Gene3D" id="1.20.1250.20">
    <property type="entry name" value="MFS general substrate transporter like domains"/>
    <property type="match status" value="1"/>
</dbReference>
<protein>
    <submittedName>
        <fullName evidence="10">MFS domain-containing protein</fullName>
    </submittedName>
</protein>
<keyword evidence="4 7" id="KW-0472">Membrane</keyword>
<evidence type="ECO:0000256" key="4">
    <source>
        <dbReference type="ARBA" id="ARBA00023136"/>
    </source>
</evidence>
<feature type="domain" description="Major facilitator superfamily (MFS) profile" evidence="8">
    <location>
        <begin position="19"/>
        <end position="497"/>
    </location>
</feature>
<dbReference type="InterPro" id="IPR005828">
    <property type="entry name" value="MFS_sugar_transport-like"/>
</dbReference>
<dbReference type="PANTHER" id="PTHR24064">
    <property type="entry name" value="SOLUTE CARRIER FAMILY 22 MEMBER"/>
    <property type="match status" value="1"/>
</dbReference>
<evidence type="ECO:0000256" key="3">
    <source>
        <dbReference type="ARBA" id="ARBA00022989"/>
    </source>
</evidence>
<feature type="transmembrane region" description="Helical" evidence="7">
    <location>
        <begin position="200"/>
        <end position="219"/>
    </location>
</feature>
<keyword evidence="2 7" id="KW-0812">Transmembrane</keyword>
<sequence>MDKEAGKSVAVKKNIGDFFQLGAYVGYLVLTYEFLLISQVSNLIYMSFGGVPAKPVGCGNKLFDSPNITSDEACSSLKTLRSANSSCEVVLDAAFKSVNYEFGYYCDTAMTVKTSTSFQMIGIIFGAVVFGQLSDTIGRRKTLLFGTVGLIVSGFASTFAVGLWSFTAARFFVMFFTGGKHSVSYVFMTENLPARHRLWILTLVTYSPNYLVVTGIAYLTGEWRLFSRVAAAITIVPLIMLLFVKESPRWLLQKGKIDEARDAVLGIGSWDRSNTEQRRADLDEIIEKERNRLRQAAENNEPPRRYYTYHLFSSRALATYSIFFAYSLMITSIISYGIVFNTERLSGSPYLNLIIIGSLRYVINICAAIIDIKFKWAGRRLLHSVSMASISACLGFVFVTNVLGIEMDSVVRYLTLSASAICTEIYILDAVQPSELFPTAIRNIGIGFIQTFNRIGNTLAPQIFVTAKLWTPLPYLVMCCLSTGEVLAYLGLIPETKGKQMVETMPGENRKPVNDSITKGDVEEKEPLKK</sequence>
<dbReference type="GO" id="GO:0022857">
    <property type="term" value="F:transmembrane transporter activity"/>
    <property type="evidence" value="ECO:0007669"/>
    <property type="project" value="InterPro"/>
</dbReference>
<keyword evidence="3 7" id="KW-1133">Transmembrane helix</keyword>
<comment type="subcellular location">
    <subcellularLocation>
        <location evidence="1">Membrane</location>
        <topology evidence="1">Multi-pass membrane protein</topology>
    </subcellularLocation>
</comment>
<feature type="transmembrane region" description="Helical" evidence="7">
    <location>
        <begin position="382"/>
        <end position="405"/>
    </location>
</feature>
<feature type="compositionally biased region" description="Basic and acidic residues" evidence="6">
    <location>
        <begin position="508"/>
        <end position="530"/>
    </location>
</feature>
<feature type="transmembrane region" description="Helical" evidence="7">
    <location>
        <begin position="114"/>
        <end position="131"/>
    </location>
</feature>
<accession>A0A0N5AVA0</accession>
<evidence type="ECO:0000256" key="1">
    <source>
        <dbReference type="ARBA" id="ARBA00004141"/>
    </source>
</evidence>
<evidence type="ECO:0000256" key="2">
    <source>
        <dbReference type="ARBA" id="ARBA00022692"/>
    </source>
</evidence>
<dbReference type="WBParaSite" id="SMUV_0000881101-mRNA-1">
    <property type="protein sequence ID" value="SMUV_0000881101-mRNA-1"/>
    <property type="gene ID" value="SMUV_0000881101"/>
</dbReference>
<feature type="transmembrane region" description="Helical" evidence="7">
    <location>
        <begin position="21"/>
        <end position="45"/>
    </location>
</feature>
<feature type="transmembrane region" description="Helical" evidence="7">
    <location>
        <begin position="317"/>
        <end position="338"/>
    </location>
</feature>
<name>A0A0N5AVA0_9BILA</name>
<dbReference type="PROSITE" id="PS50850">
    <property type="entry name" value="MFS"/>
    <property type="match status" value="1"/>
</dbReference>
<keyword evidence="5" id="KW-0175">Coiled coil</keyword>
<dbReference type="Pfam" id="PF00083">
    <property type="entry name" value="Sugar_tr"/>
    <property type="match status" value="1"/>
</dbReference>
<dbReference type="Proteomes" id="UP000046393">
    <property type="component" value="Unplaced"/>
</dbReference>
<evidence type="ECO:0000256" key="5">
    <source>
        <dbReference type="SAM" id="Coils"/>
    </source>
</evidence>
<dbReference type="SUPFAM" id="SSF103473">
    <property type="entry name" value="MFS general substrate transporter"/>
    <property type="match status" value="1"/>
</dbReference>
<evidence type="ECO:0000259" key="8">
    <source>
        <dbReference type="PROSITE" id="PS50850"/>
    </source>
</evidence>
<feature type="region of interest" description="Disordered" evidence="6">
    <location>
        <begin position="503"/>
        <end position="530"/>
    </location>
</feature>
<proteinExistence type="predicted"/>
<keyword evidence="9" id="KW-1185">Reference proteome</keyword>
<dbReference type="STRING" id="451379.A0A0N5AVA0"/>